<evidence type="ECO:0000256" key="3">
    <source>
        <dbReference type="ARBA" id="ARBA00022448"/>
    </source>
</evidence>
<evidence type="ECO:0000313" key="15">
    <source>
        <dbReference type="Proteomes" id="UP000773850"/>
    </source>
</evidence>
<dbReference type="Proteomes" id="UP000773850">
    <property type="component" value="Unassembled WGS sequence"/>
</dbReference>
<evidence type="ECO:0000256" key="2">
    <source>
        <dbReference type="ARBA" id="ARBA00005417"/>
    </source>
</evidence>
<proteinExistence type="inferred from homology"/>
<dbReference type="PANTHER" id="PTHR43553:SF27">
    <property type="entry name" value="ENERGY-COUPLING FACTOR TRANSPORTER ATP-BINDING PROTEIN ECFA2"/>
    <property type="match status" value="1"/>
</dbReference>
<dbReference type="InterPro" id="IPR003593">
    <property type="entry name" value="AAA+_ATPase"/>
</dbReference>
<evidence type="ECO:0000313" key="12">
    <source>
        <dbReference type="EMBL" id="RLQ14230.1"/>
    </source>
</evidence>
<dbReference type="EMBL" id="RCTJ01000017">
    <property type="protein sequence ID" value="RLQ14230.1"/>
    <property type="molecule type" value="Genomic_DNA"/>
</dbReference>
<dbReference type="PATRIC" id="fig|1422.14.peg.3211"/>
<reference evidence="10 15" key="2">
    <citation type="submission" date="2016-03" db="EMBL/GenBank/DDBJ databases">
        <title>Spore heat resistance.</title>
        <authorList>
            <person name="Boekhorst J."/>
            <person name="Berendsen E.M."/>
            <person name="Wells-Bennik M.H."/>
            <person name="Kuipers O.P."/>
        </authorList>
    </citation>
    <scope>NUCLEOTIDE SEQUENCE [LARGE SCALE GENOMIC DNA]</scope>
    <source>
        <strain evidence="10 15">GS8</strain>
    </source>
</reference>
<evidence type="ECO:0000256" key="8">
    <source>
        <dbReference type="ARBA" id="ARBA00023136"/>
    </source>
</evidence>
<evidence type="ECO:0000256" key="7">
    <source>
        <dbReference type="ARBA" id="ARBA00022967"/>
    </source>
</evidence>
<dbReference type="InterPro" id="IPR027417">
    <property type="entry name" value="P-loop_NTPase"/>
</dbReference>
<evidence type="ECO:0000313" key="14">
    <source>
        <dbReference type="Proteomes" id="UP000266922"/>
    </source>
</evidence>
<sequence length="279" mass="32412">MKTLLLRMERVKYAYQAERYVLNGIDWEIPERKKCALIGPNGCGKTTLFLHLNGLLRAQEGAVYWKGRNMYERGADWTQWRREVGIVFQNPEHQILAPLVRDELAISLVHAGIDREKMREALAAITAEYHLQSWLDRPTHQFSLGQKKWLTLCCTMAAKPDLLVLDEPTAYLDQHQTKQFLKQIDAIHQAGTTVLIATHDMDFVWQWADVVAVMHEGRIVMQGAPEDVFADRQRLLDIRLDVPLFVRLWQAWRPEEKIVPDVLRRERDMSGEWSVKNGC</sequence>
<keyword evidence="6 12" id="KW-0067">ATP-binding</keyword>
<protein>
    <submittedName>
        <fullName evidence="12">ABC transporter ATP-binding protein</fullName>
    </submittedName>
    <submittedName>
        <fullName evidence="10">ATPase component CbiO of energizing module of cobalt ECF transporter</fullName>
    </submittedName>
</protein>
<dbReference type="EMBL" id="LQYV01000153">
    <property type="protein sequence ID" value="KYD20088.1"/>
    <property type="molecule type" value="Genomic_DNA"/>
</dbReference>
<dbReference type="InterPro" id="IPR015856">
    <property type="entry name" value="ABC_transpr_CbiO/EcfA_su"/>
</dbReference>
<evidence type="ECO:0000256" key="4">
    <source>
        <dbReference type="ARBA" id="ARBA00022475"/>
    </source>
</evidence>
<reference evidence="11 13" key="1">
    <citation type="submission" date="2016-01" db="EMBL/GenBank/DDBJ databases">
        <title>Draft Genome Sequences of Seven Thermophilic Sporeformers Isolated from Foods.</title>
        <authorList>
            <person name="Berendsen E.M."/>
            <person name="Wells-Bennik M.H."/>
            <person name="Krawcyk A.O."/>
            <person name="De Jong A."/>
            <person name="Holsappel S."/>
            <person name="Eijlander R.T."/>
            <person name="Kuipers O.P."/>
        </authorList>
    </citation>
    <scope>NUCLEOTIDE SEQUENCE [LARGE SCALE GENOMIC DNA]</scope>
    <source>
        <strain evidence="11 13">B4109</strain>
    </source>
</reference>
<dbReference type="GO" id="GO:0005524">
    <property type="term" value="F:ATP binding"/>
    <property type="evidence" value="ECO:0007669"/>
    <property type="project" value="UniProtKB-KW"/>
</dbReference>
<dbReference type="Proteomes" id="UP000266922">
    <property type="component" value="Unassembled WGS sequence"/>
</dbReference>
<evidence type="ECO:0000256" key="5">
    <source>
        <dbReference type="ARBA" id="ARBA00022741"/>
    </source>
</evidence>
<keyword evidence="3" id="KW-0813">Transport</keyword>
<dbReference type="GO" id="GO:0042626">
    <property type="term" value="F:ATPase-coupled transmembrane transporter activity"/>
    <property type="evidence" value="ECO:0007669"/>
    <property type="project" value="TreeGrafter"/>
</dbReference>
<dbReference type="CDD" id="cd03225">
    <property type="entry name" value="ABC_cobalt_CbiO_domain1"/>
    <property type="match status" value="1"/>
</dbReference>
<dbReference type="GO" id="GO:0016887">
    <property type="term" value="F:ATP hydrolysis activity"/>
    <property type="evidence" value="ECO:0007669"/>
    <property type="project" value="InterPro"/>
</dbReference>
<reference evidence="12 14" key="3">
    <citation type="submission" date="2018-10" db="EMBL/GenBank/DDBJ databases">
        <title>Geobacillus stearothermophilus in processing lines of powdered infant formula.</title>
        <authorList>
            <person name="Rhee M.S."/>
            <person name="Choi I.-G."/>
            <person name="Cho T.J."/>
            <person name="Park B."/>
        </authorList>
    </citation>
    <scope>NUCLEOTIDE SEQUENCE [LARGE SCALE GENOMIC DNA]</scope>
    <source>
        <strain evidence="12 14">FHS-PPGT130</strain>
    </source>
</reference>
<feature type="domain" description="ABC transporter" evidence="9">
    <location>
        <begin position="6"/>
        <end position="241"/>
    </location>
</feature>
<dbReference type="Pfam" id="PF00005">
    <property type="entry name" value="ABC_tran"/>
    <property type="match status" value="1"/>
</dbReference>
<dbReference type="GO" id="GO:0015087">
    <property type="term" value="F:cobalt ion transmembrane transporter activity"/>
    <property type="evidence" value="ECO:0007669"/>
    <property type="project" value="UniProtKB-ARBA"/>
</dbReference>
<dbReference type="PROSITE" id="PS50893">
    <property type="entry name" value="ABC_TRANSPORTER_2"/>
    <property type="match status" value="1"/>
</dbReference>
<evidence type="ECO:0000313" key="13">
    <source>
        <dbReference type="Proteomes" id="UP000075424"/>
    </source>
</evidence>
<dbReference type="SMART" id="SM00382">
    <property type="entry name" value="AAA"/>
    <property type="match status" value="1"/>
</dbReference>
<evidence type="ECO:0000256" key="6">
    <source>
        <dbReference type="ARBA" id="ARBA00022840"/>
    </source>
</evidence>
<dbReference type="GO" id="GO:0043190">
    <property type="term" value="C:ATP-binding cassette (ABC) transporter complex"/>
    <property type="evidence" value="ECO:0007669"/>
    <property type="project" value="TreeGrafter"/>
</dbReference>
<dbReference type="RefSeq" id="WP_033016974.1">
    <property type="nucleotide sequence ID" value="NZ_CBCSGJ010000020.1"/>
</dbReference>
<keyword evidence="5" id="KW-0547">Nucleotide-binding</keyword>
<comment type="caution">
    <text evidence="11">The sequence shown here is derived from an EMBL/GenBank/DDBJ whole genome shotgun (WGS) entry which is preliminary data.</text>
</comment>
<name>A0A0K9HI97_GEOSE</name>
<keyword evidence="15" id="KW-1185">Reference proteome</keyword>
<dbReference type="FunFam" id="3.40.50.300:FF:000224">
    <property type="entry name" value="Energy-coupling factor transporter ATP-binding protein EcfA"/>
    <property type="match status" value="1"/>
</dbReference>
<dbReference type="Proteomes" id="UP000075424">
    <property type="component" value="Unassembled WGS sequence"/>
</dbReference>
<dbReference type="OrthoDB" id="9784332at2"/>
<dbReference type="InterPro" id="IPR050095">
    <property type="entry name" value="ECF_ABC_transporter_ATP-bd"/>
</dbReference>
<dbReference type="AlphaFoldDB" id="A0A0K9HI97"/>
<dbReference type="EMBL" id="LUCS01000018">
    <property type="protein sequence ID" value="KAF6511690.1"/>
    <property type="molecule type" value="Genomic_DNA"/>
</dbReference>
<organism evidence="11 13">
    <name type="scientific">Geobacillus stearothermophilus</name>
    <name type="common">Bacillus stearothermophilus</name>
    <dbReference type="NCBI Taxonomy" id="1422"/>
    <lineage>
        <taxon>Bacteria</taxon>
        <taxon>Bacillati</taxon>
        <taxon>Bacillota</taxon>
        <taxon>Bacilli</taxon>
        <taxon>Bacillales</taxon>
        <taxon>Anoxybacillaceae</taxon>
        <taxon>Geobacillus</taxon>
    </lineage>
</organism>
<gene>
    <name evidence="11" type="ORF">B4109_1559</name>
    <name evidence="12" type="ORF">D9548_06790</name>
    <name evidence="10" type="ORF">GS8_1266</name>
</gene>
<dbReference type="Gene3D" id="3.40.50.300">
    <property type="entry name" value="P-loop containing nucleotide triphosphate hydrolases"/>
    <property type="match status" value="1"/>
</dbReference>
<evidence type="ECO:0000313" key="10">
    <source>
        <dbReference type="EMBL" id="KAF6511690.1"/>
    </source>
</evidence>
<dbReference type="InterPro" id="IPR003439">
    <property type="entry name" value="ABC_transporter-like_ATP-bd"/>
</dbReference>
<dbReference type="PANTHER" id="PTHR43553">
    <property type="entry name" value="HEAVY METAL TRANSPORTER"/>
    <property type="match status" value="1"/>
</dbReference>
<keyword evidence="4" id="KW-1003">Cell membrane</keyword>
<evidence type="ECO:0000313" key="11">
    <source>
        <dbReference type="EMBL" id="KYD20088.1"/>
    </source>
</evidence>
<comment type="subcellular location">
    <subcellularLocation>
        <location evidence="1">Cell membrane</location>
        <topology evidence="1">Peripheral membrane protein</topology>
    </subcellularLocation>
</comment>
<comment type="similarity">
    <text evidence="2">Belongs to the ABC transporter superfamily.</text>
</comment>
<evidence type="ECO:0000259" key="9">
    <source>
        <dbReference type="PROSITE" id="PS50893"/>
    </source>
</evidence>
<accession>A0A0K9HI97</accession>
<keyword evidence="7" id="KW-1278">Translocase</keyword>
<dbReference type="SUPFAM" id="SSF52540">
    <property type="entry name" value="P-loop containing nucleoside triphosphate hydrolases"/>
    <property type="match status" value="1"/>
</dbReference>
<evidence type="ECO:0000256" key="1">
    <source>
        <dbReference type="ARBA" id="ARBA00004202"/>
    </source>
</evidence>
<keyword evidence="8" id="KW-0472">Membrane</keyword>